<evidence type="ECO:0000313" key="1">
    <source>
        <dbReference type="EMBL" id="GHG97909.1"/>
    </source>
</evidence>
<dbReference type="InterPro" id="IPR027417">
    <property type="entry name" value="P-loop_NTPase"/>
</dbReference>
<dbReference type="AlphaFoldDB" id="A0A8J3HB90"/>
<gene>
    <name evidence="1" type="ORF">GCM10010961_32960</name>
</gene>
<keyword evidence="2" id="KW-1185">Reference proteome</keyword>
<proteinExistence type="predicted"/>
<dbReference type="SUPFAM" id="SSF52540">
    <property type="entry name" value="P-loop containing nucleoside triphosphate hydrolases"/>
    <property type="match status" value="1"/>
</dbReference>
<dbReference type="Proteomes" id="UP000611500">
    <property type="component" value="Unassembled WGS sequence"/>
</dbReference>
<accession>A0A8J3HB90</accession>
<evidence type="ECO:0000313" key="2">
    <source>
        <dbReference type="Proteomes" id="UP000611500"/>
    </source>
</evidence>
<protein>
    <submittedName>
        <fullName evidence="1">Uncharacterized protein</fullName>
    </submittedName>
</protein>
<reference evidence="1" key="1">
    <citation type="journal article" date="2014" name="Int. J. Syst. Evol. Microbiol.">
        <title>Complete genome sequence of Corynebacterium casei LMG S-19264T (=DSM 44701T), isolated from a smear-ripened cheese.</title>
        <authorList>
            <consortium name="US DOE Joint Genome Institute (JGI-PGF)"/>
            <person name="Walter F."/>
            <person name="Albersmeier A."/>
            <person name="Kalinowski J."/>
            <person name="Ruckert C."/>
        </authorList>
    </citation>
    <scope>NUCLEOTIDE SEQUENCE</scope>
    <source>
        <strain evidence="1">CGMCC 1.7081</strain>
    </source>
</reference>
<comment type="caution">
    <text evidence="1">The sequence shown here is derived from an EMBL/GenBank/DDBJ whole genome shotgun (WGS) entry which is preliminary data.</text>
</comment>
<name>A0A8J3HB90_9RHOB</name>
<reference evidence="1" key="2">
    <citation type="submission" date="2020-09" db="EMBL/GenBank/DDBJ databases">
        <authorList>
            <person name="Sun Q."/>
            <person name="Zhou Y."/>
        </authorList>
    </citation>
    <scope>NUCLEOTIDE SEQUENCE</scope>
    <source>
        <strain evidence="1">CGMCC 1.7081</strain>
    </source>
</reference>
<organism evidence="1 2">
    <name type="scientific">Pseudodonghicola xiamenensis</name>
    <dbReference type="NCBI Taxonomy" id="337702"/>
    <lineage>
        <taxon>Bacteria</taxon>
        <taxon>Pseudomonadati</taxon>
        <taxon>Pseudomonadota</taxon>
        <taxon>Alphaproteobacteria</taxon>
        <taxon>Rhodobacterales</taxon>
        <taxon>Paracoccaceae</taxon>
        <taxon>Pseudodonghicola</taxon>
    </lineage>
</organism>
<sequence>MSDRTEERSSGDRRKTLVFHIGDHKTGSTSIQYALAANRVQLKDRSLFYPAKLNHNMLRPHFEAYSKAEDSEARAKAIQVFRSLGNQLRKSDADYCVISAEGFELVDPSIFRDVLETYWSTGDEDIRIIGYVRPHAARLLSDFAERTKIGGPKVMEGDLSTSVEVMSREGRLPYLPRFSAWRAQFGDRFILRPMIRDQLLNGDVVQDFIDQSCDGNGFEITGSAQANESLDLTDLMRLKVLQQHCIGKPAKLRHTLGWEFARVVGQMPPPAQRSKLALHRDLAQRVHQMYISDARAMDQEFFNGTPFLEAELDEALATAVETPQSVDPEDHLSEAELRGLSILSEIMADMFRNTTGAWPEFFQSKRIKTMRRAGKATESKK</sequence>
<dbReference type="EMBL" id="BNAP01000019">
    <property type="protein sequence ID" value="GHG97909.1"/>
    <property type="molecule type" value="Genomic_DNA"/>
</dbReference>